<organism evidence="2 3">
    <name type="scientific">Chlorobaculum tepidum (strain ATCC 49652 / DSM 12025 / NBRC 103806 / TLS)</name>
    <name type="common">Chlorobium tepidum</name>
    <dbReference type="NCBI Taxonomy" id="194439"/>
    <lineage>
        <taxon>Bacteria</taxon>
        <taxon>Pseudomonadati</taxon>
        <taxon>Chlorobiota</taxon>
        <taxon>Chlorobiia</taxon>
        <taxon>Chlorobiales</taxon>
        <taxon>Chlorobiaceae</taxon>
        <taxon>Chlorobaculum</taxon>
    </lineage>
</organism>
<dbReference type="EnsemblBacteria" id="AAM71347">
    <property type="protein sequence ID" value="AAM71347"/>
    <property type="gene ID" value="CT0099"/>
</dbReference>
<dbReference type="PANTHER" id="PTHR30005:SF0">
    <property type="entry name" value="RETROGRADE REGULATION PROTEIN 2"/>
    <property type="match status" value="1"/>
</dbReference>
<dbReference type="PANTHER" id="PTHR30005">
    <property type="entry name" value="EXOPOLYPHOSPHATASE"/>
    <property type="match status" value="1"/>
</dbReference>
<dbReference type="STRING" id="194439.CT0099"/>
<keyword evidence="3" id="KW-1185">Reference proteome</keyword>
<evidence type="ECO:0000259" key="1">
    <source>
        <dbReference type="Pfam" id="PF02541"/>
    </source>
</evidence>
<dbReference type="OrthoDB" id="9814545at2"/>
<protein>
    <submittedName>
        <fullName evidence="2">Exopolyphosphatase, putative</fullName>
    </submittedName>
</protein>
<dbReference type="InterPro" id="IPR003695">
    <property type="entry name" value="Ppx_GppA_N"/>
</dbReference>
<evidence type="ECO:0000313" key="3">
    <source>
        <dbReference type="Proteomes" id="UP000001007"/>
    </source>
</evidence>
<dbReference type="Pfam" id="PF02541">
    <property type="entry name" value="Ppx-GppA"/>
    <property type="match status" value="1"/>
</dbReference>
<dbReference type="GO" id="GO:0016462">
    <property type="term" value="F:pyrophosphatase activity"/>
    <property type="evidence" value="ECO:0007669"/>
    <property type="project" value="TreeGrafter"/>
</dbReference>
<dbReference type="Gene3D" id="3.30.420.150">
    <property type="entry name" value="Exopolyphosphatase. Domain 2"/>
    <property type="match status" value="1"/>
</dbReference>
<dbReference type="HOGENOM" id="CLU_025908_1_2_10"/>
<dbReference type="SUPFAM" id="SSF53067">
    <property type="entry name" value="Actin-like ATPase domain"/>
    <property type="match status" value="2"/>
</dbReference>
<dbReference type="AlphaFoldDB" id="Q8KG69"/>
<accession>Q8KG69</accession>
<feature type="domain" description="Ppx/GppA phosphatase N-terminal" evidence="1">
    <location>
        <begin position="39"/>
        <end position="322"/>
    </location>
</feature>
<dbReference type="InterPro" id="IPR050273">
    <property type="entry name" value="GppA/Ppx_hydrolase"/>
</dbReference>
<dbReference type="eggNOG" id="COG0248">
    <property type="taxonomic scope" value="Bacteria"/>
</dbReference>
<proteinExistence type="predicted"/>
<dbReference type="Gene3D" id="3.30.420.40">
    <property type="match status" value="1"/>
</dbReference>
<reference evidence="2 3" key="1">
    <citation type="journal article" date="2002" name="Proc. Natl. Acad. Sci. U.S.A.">
        <title>The complete genome sequence of Chlorobium tepidum TLS, a photosynthetic, anaerobic, green-sulfur bacterium.</title>
        <authorList>
            <person name="Eisen J.A."/>
            <person name="Nelson K.E."/>
            <person name="Paulsen I.T."/>
            <person name="Heidelberg J.F."/>
            <person name="Wu M."/>
            <person name="Dodson R.J."/>
            <person name="Deboy R."/>
            <person name="Gwinn M.L."/>
            <person name="Nelson W.C."/>
            <person name="Haft D.H."/>
            <person name="Hickey E.K."/>
            <person name="Peterson J.D."/>
            <person name="Durkin A.S."/>
            <person name="Kolonay J.L."/>
            <person name="Yang F."/>
            <person name="Holt I."/>
            <person name="Umayam L.A."/>
            <person name="Mason T."/>
            <person name="Brenner M."/>
            <person name="Shea T.P."/>
            <person name="Parksey D."/>
            <person name="Nierman W.C."/>
            <person name="Feldblyum T.V."/>
            <person name="Hansen C.L."/>
            <person name="Craven M.B."/>
            <person name="Radune D."/>
            <person name="Vamathevan J."/>
            <person name="Khouri H."/>
            <person name="White O."/>
            <person name="Gruber T.M."/>
            <person name="Ketchum K.A."/>
            <person name="Venter J.C."/>
            <person name="Tettelin H."/>
            <person name="Bryant D.A."/>
            <person name="Fraser C.M."/>
        </authorList>
    </citation>
    <scope>NUCLEOTIDE SEQUENCE [LARGE SCALE GENOMIC DNA]</scope>
    <source>
        <strain evidence="3">ATCC 49652 / DSM 12025 / NBRC 103806 / TLS</strain>
    </source>
</reference>
<gene>
    <name evidence="2" type="ordered locus">CT0099</name>
</gene>
<dbReference type="KEGG" id="cte:CT0099"/>
<dbReference type="PATRIC" id="fig|194439.7.peg.99"/>
<name>Q8KG69_CHLTE</name>
<dbReference type="CDD" id="cd24054">
    <property type="entry name" value="ASKHA_NBD_AaPPX-GppA_MtPPX2-like"/>
    <property type="match status" value="1"/>
</dbReference>
<dbReference type="EMBL" id="AE006470">
    <property type="protein sequence ID" value="AAM71347.1"/>
    <property type="molecule type" value="Genomic_DNA"/>
</dbReference>
<evidence type="ECO:0000313" key="2">
    <source>
        <dbReference type="EMBL" id="AAM71347.1"/>
    </source>
</evidence>
<dbReference type="Proteomes" id="UP000001007">
    <property type="component" value="Chromosome"/>
</dbReference>
<dbReference type="InterPro" id="IPR043129">
    <property type="entry name" value="ATPase_NBD"/>
</dbReference>
<sequence length="330" mass="35799">MQGRVLANNCKTMSNATERIACIDVGTNTALLLVADLDAAASNIVTVDHRQTIVRLGQNVDEYRMIHPEALDRLIACMTEYRNLCDGLGVQRILAVGTSALRDAANRDEVIAAVKGETGIEIRCISGDEEAALTFFGAVAGLPEVPEPFTVIDIGGGSTEIIMGTVEQVDSAVSINIGSVRMTERFCAAQPPSPEAFEAAKKEINRKLARSLPPFFAGRQQVFGVAGTLTTIAQVCLGDRHFDAAKVQGYRLEYDAVHELLDRLRAMKLNEIVALGIPEGRADVFTMGVLILHQFMRMLGVGSLTVSIQGLRYGVAQQELQKLLMLRNRT</sequence>
<dbReference type="BRENDA" id="3.6.1.11">
    <property type="organism ID" value="1345"/>
</dbReference>